<dbReference type="PROSITE" id="PS50164">
    <property type="entry name" value="GIY_YIG"/>
    <property type="match status" value="1"/>
</dbReference>
<dbReference type="NCBIfam" id="NF001824">
    <property type="entry name" value="PRK00558.1-5"/>
    <property type="match status" value="1"/>
</dbReference>
<dbReference type="GO" id="GO:0009381">
    <property type="term" value="F:excinuclease ABC activity"/>
    <property type="evidence" value="ECO:0007669"/>
    <property type="project" value="UniProtKB-UniRule"/>
</dbReference>
<dbReference type="GO" id="GO:0009432">
    <property type="term" value="P:SOS response"/>
    <property type="evidence" value="ECO:0007669"/>
    <property type="project" value="UniProtKB-UniRule"/>
</dbReference>
<keyword evidence="6 7" id="KW-0742">SOS response</keyword>
<dbReference type="Pfam" id="PF08459">
    <property type="entry name" value="UvrC_RNaseH_dom"/>
    <property type="match status" value="1"/>
</dbReference>
<dbReference type="InterPro" id="IPR001943">
    <property type="entry name" value="UVR_dom"/>
</dbReference>
<evidence type="ECO:0000256" key="3">
    <source>
        <dbReference type="ARBA" id="ARBA00022769"/>
    </source>
</evidence>
<dbReference type="InterPro" id="IPR050066">
    <property type="entry name" value="UvrABC_protein_C"/>
</dbReference>
<dbReference type="Pfam" id="PF02151">
    <property type="entry name" value="UVR"/>
    <property type="match status" value="1"/>
</dbReference>
<feature type="domain" description="UVR" evidence="8">
    <location>
        <begin position="223"/>
        <end position="258"/>
    </location>
</feature>
<dbReference type="PANTHER" id="PTHR30562:SF1">
    <property type="entry name" value="UVRABC SYSTEM PROTEIN C"/>
    <property type="match status" value="1"/>
</dbReference>
<dbReference type="PROSITE" id="PS50165">
    <property type="entry name" value="UVRC"/>
    <property type="match status" value="1"/>
</dbReference>
<dbReference type="InterPro" id="IPR036876">
    <property type="entry name" value="UVR_dom_sf"/>
</dbReference>
<evidence type="ECO:0000256" key="7">
    <source>
        <dbReference type="HAMAP-Rule" id="MF_00203"/>
    </source>
</evidence>
<dbReference type="Gene3D" id="1.10.150.20">
    <property type="entry name" value="5' to 3' exonuclease, C-terminal subdomain"/>
    <property type="match status" value="1"/>
</dbReference>
<comment type="function">
    <text evidence="7">The UvrABC repair system catalyzes the recognition and processing of DNA lesions. UvrC both incises the 5' and 3' sides of the lesion. The N-terminal half is responsible for the 3' incision and the C-terminal half is responsible for the 5' incision.</text>
</comment>
<dbReference type="HAMAP" id="MF_00203">
    <property type="entry name" value="UvrC"/>
    <property type="match status" value="1"/>
</dbReference>
<dbReference type="Gene3D" id="4.10.860.10">
    <property type="entry name" value="UVR domain"/>
    <property type="match status" value="1"/>
</dbReference>
<dbReference type="Pfam" id="PF22920">
    <property type="entry name" value="UvrC_RNaseH"/>
    <property type="match status" value="1"/>
</dbReference>
<keyword evidence="3 7" id="KW-0228">DNA excision</keyword>
<dbReference type="InterPro" id="IPR001162">
    <property type="entry name" value="UvrC_RNase_H_dom"/>
</dbReference>
<dbReference type="InterPro" id="IPR000305">
    <property type="entry name" value="GIY-YIG_endonuc"/>
</dbReference>
<keyword evidence="5 7" id="KW-0234">DNA repair</keyword>
<dbReference type="Pfam" id="PF01541">
    <property type="entry name" value="GIY-YIG"/>
    <property type="match status" value="1"/>
</dbReference>
<dbReference type="FunFam" id="3.30.420.340:FF:000001">
    <property type="entry name" value="UvrABC system protein C"/>
    <property type="match status" value="1"/>
</dbReference>
<evidence type="ECO:0000256" key="5">
    <source>
        <dbReference type="ARBA" id="ARBA00023204"/>
    </source>
</evidence>
<dbReference type="PANTHER" id="PTHR30562">
    <property type="entry name" value="UVRC/OXIDOREDUCTASE"/>
    <property type="match status" value="1"/>
</dbReference>
<feature type="domain" description="GIY-YIG" evidence="9">
    <location>
        <begin position="36"/>
        <end position="114"/>
    </location>
</feature>
<dbReference type="CDD" id="cd10434">
    <property type="entry name" value="GIY-YIG_UvrC_Cho"/>
    <property type="match status" value="1"/>
</dbReference>
<dbReference type="GO" id="GO:0003677">
    <property type="term" value="F:DNA binding"/>
    <property type="evidence" value="ECO:0007669"/>
    <property type="project" value="UniProtKB-UniRule"/>
</dbReference>
<dbReference type="InterPro" id="IPR038476">
    <property type="entry name" value="UvrC_RNase_H_dom_sf"/>
</dbReference>
<comment type="similarity">
    <text evidence="7">Belongs to the UvrC family.</text>
</comment>
<dbReference type="SMART" id="SM00465">
    <property type="entry name" value="GIYc"/>
    <property type="match status" value="1"/>
</dbReference>
<evidence type="ECO:0000259" key="10">
    <source>
        <dbReference type="PROSITE" id="PS50165"/>
    </source>
</evidence>
<keyword evidence="4 7" id="KW-0267">Excision nuclease</keyword>
<dbReference type="InterPro" id="IPR003583">
    <property type="entry name" value="Hlx-hairpin-Hlx_DNA-bd_motif"/>
</dbReference>
<evidence type="ECO:0000259" key="9">
    <source>
        <dbReference type="PROSITE" id="PS50164"/>
    </source>
</evidence>
<sequence>MSEENRNGSLPDTEFPAEAASSVRQDVLGVVRQLPHLPGVYRFFDKNGKLLYVGKARDLIRRVSTYFQKTSPSPRIAMMVERIARLETTVTRSEVEALLLESNLIKTLHPHYNIIFRDDKSYPYLKITGQRFPRVVYYRGAVDRKNQYFGPFPNASAVRETIQILQKVFRLRTCEDSVFKNRTRPCLLYQIDRCSGPCAGLIADEDYRRDVENAARFLRGGQTAVLGELQEKMEGHAARLEFEEAASVRNQIAALSQVLQQQSMEADNDADVDIIAVVVKEGHACVNLAMVRGGRHLGDKAVFPGNMGNAVDHEGDRPEIQVLKAFLAQHYVDGQIPATLILNQELDDPQLLLALSGQCGHRIHLVFQPQGQRRFWLEMAQKNAAIALEGILSQSDLQLSRVRALIDQMKLDIDNPDNLRIEAFDISHTQGEAVQASCVVFHHCAMQNAEYRRYNIAGITPGDDYAAMQQVLTRRYEKLVGHEDLMPHIVLVDGGKGQVSVASRVFSELGHDLGRIVGVAKGEGRKVGLETLVYADGRLPQELGKESGVLMLVAQIRDEAHRFAITGMRARRDKKRHASRLEEIEGVGAKRRQRLLARFGSVRGIADASVDDLATVEGISYRLAQQIYDQLH</sequence>
<keyword evidence="1 7" id="KW-0963">Cytoplasm</keyword>
<dbReference type="GO" id="GO:0006289">
    <property type="term" value="P:nucleotide-excision repair"/>
    <property type="evidence" value="ECO:0007669"/>
    <property type="project" value="UniProtKB-UniRule"/>
</dbReference>
<dbReference type="InterPro" id="IPR010994">
    <property type="entry name" value="RuvA_2-like"/>
</dbReference>
<dbReference type="AlphaFoldDB" id="A0A9E9LCJ3"/>
<keyword evidence="2 7" id="KW-0227">DNA damage</keyword>
<evidence type="ECO:0000313" key="11">
    <source>
        <dbReference type="EMBL" id="WAV91866.1"/>
    </source>
</evidence>
<evidence type="ECO:0000256" key="1">
    <source>
        <dbReference type="ARBA" id="ARBA00022490"/>
    </source>
</evidence>
<dbReference type="SMART" id="SM00278">
    <property type="entry name" value="HhH1"/>
    <property type="match status" value="2"/>
</dbReference>
<name>A0A9E9LCJ3_9BURK</name>
<dbReference type="Pfam" id="PF14520">
    <property type="entry name" value="HHH_5"/>
    <property type="match status" value="1"/>
</dbReference>
<accession>A0A9E9LCJ3</accession>
<comment type="subunit">
    <text evidence="7">Interacts with UvrB in an incision complex.</text>
</comment>
<dbReference type="SUPFAM" id="SSF47781">
    <property type="entry name" value="RuvA domain 2-like"/>
    <property type="match status" value="1"/>
</dbReference>
<dbReference type="GO" id="GO:0005737">
    <property type="term" value="C:cytoplasm"/>
    <property type="evidence" value="ECO:0007669"/>
    <property type="project" value="UniProtKB-SubCell"/>
</dbReference>
<dbReference type="Proteomes" id="UP001164819">
    <property type="component" value="Chromosome"/>
</dbReference>
<dbReference type="InterPro" id="IPR047296">
    <property type="entry name" value="GIY-YIG_UvrC_Cho"/>
</dbReference>
<dbReference type="NCBIfam" id="TIGR00194">
    <property type="entry name" value="uvrC"/>
    <property type="match status" value="1"/>
</dbReference>
<dbReference type="Gene3D" id="3.40.1440.10">
    <property type="entry name" value="GIY-YIG endonuclease"/>
    <property type="match status" value="1"/>
</dbReference>
<protein>
    <recommendedName>
        <fullName evidence="7">UvrABC system protein C</fullName>
        <shortName evidence="7">Protein UvrC</shortName>
    </recommendedName>
    <alternativeName>
        <fullName evidence="7">Excinuclease ABC subunit C</fullName>
    </alternativeName>
</protein>
<dbReference type="FunFam" id="3.40.1440.10:FF:000001">
    <property type="entry name" value="UvrABC system protein C"/>
    <property type="match status" value="1"/>
</dbReference>
<dbReference type="EMBL" id="CP098251">
    <property type="protein sequence ID" value="WAV91866.1"/>
    <property type="molecule type" value="Genomic_DNA"/>
</dbReference>
<evidence type="ECO:0000256" key="6">
    <source>
        <dbReference type="ARBA" id="ARBA00023236"/>
    </source>
</evidence>
<dbReference type="GO" id="GO:0009380">
    <property type="term" value="C:excinuclease repair complex"/>
    <property type="evidence" value="ECO:0007669"/>
    <property type="project" value="InterPro"/>
</dbReference>
<comment type="subcellular location">
    <subcellularLocation>
        <location evidence="7">Cytoplasm</location>
    </subcellularLocation>
</comment>
<gene>
    <name evidence="7 11" type="primary">uvrC</name>
    <name evidence="11" type="ORF">NB646_03780</name>
</gene>
<evidence type="ECO:0000256" key="4">
    <source>
        <dbReference type="ARBA" id="ARBA00022881"/>
    </source>
</evidence>
<evidence type="ECO:0000256" key="2">
    <source>
        <dbReference type="ARBA" id="ARBA00022763"/>
    </source>
</evidence>
<reference evidence="11" key="1">
    <citation type="journal article" date="2022" name="Front. Microbiol.">
        <title>New perspectives on an old grouping: The genomic and phenotypic variability of Oxalobacter formigenes and the implications for calcium oxalate stone prevention.</title>
        <authorList>
            <person name="Chmiel J.A."/>
            <person name="Carr C."/>
            <person name="Stuivenberg G.A."/>
            <person name="Venema R."/>
            <person name="Chanyi R.M."/>
            <person name="Al K.F."/>
            <person name="Giguere D."/>
            <person name="Say H."/>
            <person name="Akouris P.P."/>
            <person name="Dominguez Romero S.A."/>
            <person name="Kwong A."/>
            <person name="Tai V."/>
            <person name="Koval S.F."/>
            <person name="Razvi H."/>
            <person name="Bjazevic J."/>
            <person name="Burton J.P."/>
        </authorList>
    </citation>
    <scope>NUCLEOTIDE SEQUENCE</scope>
    <source>
        <strain evidence="11">OxK</strain>
    </source>
</reference>
<dbReference type="InterPro" id="IPR004791">
    <property type="entry name" value="UvrC"/>
</dbReference>
<dbReference type="SUPFAM" id="SSF82771">
    <property type="entry name" value="GIY-YIG endonuclease"/>
    <property type="match status" value="1"/>
</dbReference>
<organism evidence="11">
    <name type="scientific">Oxalobacter aliiformigenes</name>
    <dbReference type="NCBI Taxonomy" id="2946593"/>
    <lineage>
        <taxon>Bacteria</taxon>
        <taxon>Pseudomonadati</taxon>
        <taxon>Pseudomonadota</taxon>
        <taxon>Betaproteobacteria</taxon>
        <taxon>Burkholderiales</taxon>
        <taxon>Oxalobacteraceae</taxon>
        <taxon>Oxalobacter</taxon>
    </lineage>
</organism>
<dbReference type="InterPro" id="IPR035901">
    <property type="entry name" value="GIY-YIG_endonuc_sf"/>
</dbReference>
<feature type="domain" description="UvrC family homology region profile" evidence="10">
    <location>
        <begin position="274"/>
        <end position="506"/>
    </location>
</feature>
<evidence type="ECO:0000259" key="8">
    <source>
        <dbReference type="PROSITE" id="PS50151"/>
    </source>
</evidence>
<dbReference type="Gene3D" id="3.30.420.340">
    <property type="entry name" value="UvrC, RNAse H endonuclease domain"/>
    <property type="match status" value="1"/>
</dbReference>
<dbReference type="SUPFAM" id="SSF46600">
    <property type="entry name" value="C-terminal UvrC-binding domain of UvrB"/>
    <property type="match status" value="1"/>
</dbReference>
<dbReference type="PROSITE" id="PS50151">
    <property type="entry name" value="UVR"/>
    <property type="match status" value="1"/>
</dbReference>
<proteinExistence type="inferred from homology"/>